<comment type="caution">
    <text evidence="1">The sequence shown here is derived from an EMBL/GenBank/DDBJ whole genome shotgun (WGS) entry which is preliminary data.</text>
</comment>
<dbReference type="EMBL" id="VAFM01000001">
    <property type="protein sequence ID" value="TKW61677.1"/>
    <property type="molecule type" value="Genomic_DNA"/>
</dbReference>
<evidence type="ECO:0000313" key="1">
    <source>
        <dbReference type="EMBL" id="TKW61677.1"/>
    </source>
</evidence>
<gene>
    <name evidence="1" type="ORF">DI628_03350</name>
</gene>
<proteinExistence type="predicted"/>
<accession>A0A6N4RD79</accession>
<name>A0A6N4RD79_BLAVI</name>
<reference evidence="1 2" key="1">
    <citation type="journal article" date="2017" name="Nat. Commun.">
        <title>In situ click chemistry generation of cyclooxygenase-2 inhibitors.</title>
        <authorList>
            <person name="Bhardwaj A."/>
            <person name="Kaur J."/>
            <person name="Wuest M."/>
            <person name="Wuest F."/>
        </authorList>
    </citation>
    <scope>NUCLEOTIDE SEQUENCE [LARGE SCALE GENOMIC DNA]</scope>
    <source>
        <strain evidence="1">S2_018_000_R2_106</strain>
    </source>
</reference>
<dbReference type="AlphaFoldDB" id="A0A6N4RD79"/>
<evidence type="ECO:0000313" key="2">
    <source>
        <dbReference type="Proteomes" id="UP000320948"/>
    </source>
</evidence>
<sequence length="104" mass="11585">MQKMRGNCPDEALERFDAVRNAYEAKTPILPSPPMYGTRTKPVPLKKGVATSEILQALETLAKDDGNGLATLVKLIWKRSSYDQKYRPDMTAIDELVTGIIGLY</sequence>
<dbReference type="Proteomes" id="UP000320948">
    <property type="component" value="Unassembled WGS sequence"/>
</dbReference>
<organism evidence="1 2">
    <name type="scientific">Blastochloris viridis</name>
    <name type="common">Rhodopseudomonas viridis</name>
    <dbReference type="NCBI Taxonomy" id="1079"/>
    <lineage>
        <taxon>Bacteria</taxon>
        <taxon>Pseudomonadati</taxon>
        <taxon>Pseudomonadota</taxon>
        <taxon>Alphaproteobacteria</taxon>
        <taxon>Hyphomicrobiales</taxon>
        <taxon>Blastochloridaceae</taxon>
        <taxon>Blastochloris</taxon>
    </lineage>
</organism>
<protein>
    <submittedName>
        <fullName evidence="1">Uncharacterized protein</fullName>
    </submittedName>
</protein>